<keyword evidence="3 5" id="KW-0808">Transferase</keyword>
<organism evidence="5 6">
    <name type="scientific">Clostridium symbiosum</name>
    <name type="common">Bacteroides symbiosus</name>
    <dbReference type="NCBI Taxonomy" id="1512"/>
    <lineage>
        <taxon>Bacteria</taxon>
        <taxon>Bacillati</taxon>
        <taxon>Bacillota</taxon>
        <taxon>Clostridia</taxon>
        <taxon>Lachnospirales</taxon>
        <taxon>Lachnospiraceae</taxon>
        <taxon>Otoolea</taxon>
    </lineage>
</organism>
<gene>
    <name evidence="5" type="ORF">PM006_13990</name>
</gene>
<evidence type="ECO:0000256" key="3">
    <source>
        <dbReference type="ARBA" id="ARBA00022679"/>
    </source>
</evidence>
<feature type="domain" description="Glycosyltransferase 2-like" evidence="4">
    <location>
        <begin position="5"/>
        <end position="113"/>
    </location>
</feature>
<protein>
    <submittedName>
        <fullName evidence="5">Glycosyltransferase</fullName>
        <ecNumber evidence="5">2.4.-.-</ecNumber>
    </submittedName>
</protein>
<dbReference type="RefSeq" id="WP_150027247.1">
    <property type="nucleotide sequence ID" value="NZ_JANKAG010000002.1"/>
</dbReference>
<reference evidence="5" key="1">
    <citation type="submission" date="2023-01" db="EMBL/GenBank/DDBJ databases">
        <title>Human gut microbiome strain richness.</title>
        <authorList>
            <person name="Chen-Liaw A."/>
        </authorList>
    </citation>
    <scope>NUCLEOTIDE SEQUENCE</scope>
    <source>
        <strain evidence="5">B1_m1001713B170214d0_201011</strain>
    </source>
</reference>
<evidence type="ECO:0000256" key="2">
    <source>
        <dbReference type="ARBA" id="ARBA00022676"/>
    </source>
</evidence>
<name>A0AAW6AW68_CLOSY</name>
<dbReference type="InterPro" id="IPR029044">
    <property type="entry name" value="Nucleotide-diphossugar_trans"/>
</dbReference>
<dbReference type="EC" id="2.4.-.-" evidence="5"/>
<dbReference type="GeneID" id="57967857"/>
<keyword evidence="2 5" id="KW-0328">Glycosyltransferase</keyword>
<dbReference type="GO" id="GO:0016757">
    <property type="term" value="F:glycosyltransferase activity"/>
    <property type="evidence" value="ECO:0007669"/>
    <property type="project" value="UniProtKB-KW"/>
</dbReference>
<dbReference type="EMBL" id="JAQLGM010000036">
    <property type="protein sequence ID" value="MDB2001316.1"/>
    <property type="molecule type" value="Genomic_DNA"/>
</dbReference>
<dbReference type="InterPro" id="IPR001173">
    <property type="entry name" value="Glyco_trans_2-like"/>
</dbReference>
<dbReference type="InterPro" id="IPR050834">
    <property type="entry name" value="Glycosyltransf_2"/>
</dbReference>
<comment type="similarity">
    <text evidence="1">Belongs to the glycosyltransferase 2 family.</text>
</comment>
<evidence type="ECO:0000313" key="6">
    <source>
        <dbReference type="Proteomes" id="UP001300871"/>
    </source>
</evidence>
<proteinExistence type="inferred from homology"/>
<accession>A0AAW6AW68</accession>
<feature type="domain" description="Glycosyltransferase 2-like" evidence="4">
    <location>
        <begin position="241"/>
        <end position="293"/>
    </location>
</feature>
<dbReference type="PANTHER" id="PTHR43685:SF5">
    <property type="entry name" value="GLYCOSYLTRANSFERASE EPSE-RELATED"/>
    <property type="match status" value="1"/>
</dbReference>
<evidence type="ECO:0000256" key="1">
    <source>
        <dbReference type="ARBA" id="ARBA00006739"/>
    </source>
</evidence>
<dbReference type="PANTHER" id="PTHR43685">
    <property type="entry name" value="GLYCOSYLTRANSFERASE"/>
    <property type="match status" value="1"/>
</dbReference>
<evidence type="ECO:0000259" key="4">
    <source>
        <dbReference type="Pfam" id="PF00535"/>
    </source>
</evidence>
<dbReference type="Proteomes" id="UP001300871">
    <property type="component" value="Unassembled WGS sequence"/>
</dbReference>
<dbReference type="Gene3D" id="3.90.550.10">
    <property type="entry name" value="Spore Coat Polysaccharide Biosynthesis Protein SpsA, Chain A"/>
    <property type="match status" value="2"/>
</dbReference>
<comment type="caution">
    <text evidence="5">The sequence shown here is derived from an EMBL/GenBank/DDBJ whole genome shotgun (WGS) entry which is preliminary data.</text>
</comment>
<sequence>MKEIKFNTIRLKENKGHGRARQISIRNAKYDLVALMDSDDLSVPNRFELQLKVFKANPEIGVLGGQIIEFKDNVRNVTGMREVPLMDKEIKKYIKKRCPFNQMTIMFSKQKVLAAGGYLDWYCDEDYYLWLRMYLMNYTFANIKDVLCYVRVNSDMYRRRGGKKYFESERRLQQFMLDKKIINKKDYCINVITRFFLQRMCPNVMRKQLYKFTRKQLPVNYNRSVFNVNVDETVHNYEAFSVAMCVYGKDNPQYFDQAIESILNQTCPPAEIILVIDGPIPTEIESVIEKYKNKISSI</sequence>
<dbReference type="SUPFAM" id="SSF53448">
    <property type="entry name" value="Nucleotide-diphospho-sugar transferases"/>
    <property type="match status" value="2"/>
</dbReference>
<evidence type="ECO:0000313" key="5">
    <source>
        <dbReference type="EMBL" id="MDB2001316.1"/>
    </source>
</evidence>
<dbReference type="Pfam" id="PF00535">
    <property type="entry name" value="Glycos_transf_2"/>
    <property type="match status" value="2"/>
</dbReference>
<dbReference type="AlphaFoldDB" id="A0AAW6AW68"/>